<reference evidence="8" key="1">
    <citation type="journal article" date="2001" name="Int. J. Syst. Evol. Microbiol.">
        <title>Methanofollis aquaemaris sp. nov., a methanogen isolated from an aquaculture fish pond.</title>
        <authorList>
            <person name="Lai M.C."/>
            <person name="Chen S.C."/>
        </authorList>
    </citation>
    <scope>NUCLEOTIDE SEQUENCE</scope>
    <source>
        <strain evidence="8">N2F9704</strain>
    </source>
</reference>
<feature type="transmembrane region" description="Helical" evidence="7">
    <location>
        <begin position="94"/>
        <end position="120"/>
    </location>
</feature>
<reference evidence="8" key="2">
    <citation type="submission" date="2019-02" db="EMBL/GenBank/DDBJ databases">
        <authorList>
            <person name="Chen S.-C."/>
            <person name="Chien H.-H."/>
            <person name="Lai M.-C."/>
        </authorList>
    </citation>
    <scope>NUCLEOTIDE SEQUENCE</scope>
    <source>
        <strain evidence="8">N2F9704</strain>
    </source>
</reference>
<evidence type="ECO:0000256" key="5">
    <source>
        <dbReference type="ARBA" id="ARBA00022989"/>
    </source>
</evidence>
<name>A0A8A3S658_9EURY</name>
<organism evidence="8 9">
    <name type="scientific">Methanofollis aquaemaris</name>
    <dbReference type="NCBI Taxonomy" id="126734"/>
    <lineage>
        <taxon>Archaea</taxon>
        <taxon>Methanobacteriati</taxon>
        <taxon>Methanobacteriota</taxon>
        <taxon>Stenosarchaea group</taxon>
        <taxon>Methanomicrobia</taxon>
        <taxon>Methanomicrobiales</taxon>
        <taxon>Methanomicrobiaceae</taxon>
        <taxon>Methanofollis</taxon>
    </lineage>
</organism>
<keyword evidence="3" id="KW-0813">Transport</keyword>
<dbReference type="AlphaFoldDB" id="A0A8A3S658"/>
<feature type="transmembrane region" description="Helical" evidence="7">
    <location>
        <begin position="385"/>
        <end position="405"/>
    </location>
</feature>
<keyword evidence="5 7" id="KW-1133">Transmembrane helix</keyword>
<dbReference type="InterPro" id="IPR006043">
    <property type="entry name" value="NCS2"/>
</dbReference>
<dbReference type="EMBL" id="CP036172">
    <property type="protein sequence ID" value="QSZ67349.1"/>
    <property type="molecule type" value="Genomic_DNA"/>
</dbReference>
<feature type="transmembrane region" description="Helical" evidence="7">
    <location>
        <begin position="411"/>
        <end position="434"/>
    </location>
</feature>
<gene>
    <name evidence="8" type="ORF">RJ40_07460</name>
</gene>
<feature type="transmembrane region" description="Helical" evidence="7">
    <location>
        <begin position="132"/>
        <end position="155"/>
    </location>
</feature>
<dbReference type="RefSeq" id="WP_265580237.1">
    <property type="nucleotide sequence ID" value="NZ_CP036172.1"/>
</dbReference>
<evidence type="ECO:0000256" key="2">
    <source>
        <dbReference type="ARBA" id="ARBA00008821"/>
    </source>
</evidence>
<evidence type="ECO:0000313" key="9">
    <source>
        <dbReference type="Proteomes" id="UP001042704"/>
    </source>
</evidence>
<dbReference type="NCBIfam" id="NF037981">
    <property type="entry name" value="NCS2_1"/>
    <property type="match status" value="1"/>
</dbReference>
<dbReference type="GO" id="GO:0005886">
    <property type="term" value="C:plasma membrane"/>
    <property type="evidence" value="ECO:0007669"/>
    <property type="project" value="TreeGrafter"/>
</dbReference>
<feature type="transmembrane region" description="Helical" evidence="7">
    <location>
        <begin position="20"/>
        <end position="48"/>
    </location>
</feature>
<comment type="subcellular location">
    <subcellularLocation>
        <location evidence="1">Membrane</location>
        <topology evidence="1">Multi-pass membrane protein</topology>
    </subcellularLocation>
</comment>
<sequence length="570" mass="60325">MSRRPEDLVYSVDERPPASVAVPFTLQFVVQHVALSLMIPIIIVAAVGGPPAMTAALLSSLLIAEGVGTALQALRGRGIGCGYLMPNACDESFLVATLHAAQAGGLALAFGMTAVAGLLQMGLSRVVRELRVLFPPEVMGMVITVLGFSLIPFGIQSFLGMTGGTDTAGFVPAGVGVAVLTLAVLVISPRFGEKYEANAIITALAVGLGASYLLGLYPADALEQVMAAPLLQAPDLSYFFWSFDLRLLPIFLIAVIATTIQTITNVTIGQRVNDAAWVRPDMENIRDGVFTMGLTNVFAGVIGSPGVSTASSELGISVASRITSRYIGFLFGGALVVCAFVPKATTAFSLVPIYVIGAVVVYICAFLIMVGITTMLSRMMDTRKVLVIGLSLVFGLSVQFVPYVFEDVPPIFEPVFASSITLATITAIVLNLALRFGIRQEESIVIEPGAAASREIEAFLQRKGEEWGAREEVVVRAVAAATEVAEGTMGSLTDGPVEVSASFDELNLDLAVGYTGQALAFPASRPTEEEMLEDDLGFAAFAWYMAGQYADTARSAEENGRCRVVLHFDH</sequence>
<feature type="transmembrane region" description="Helical" evidence="7">
    <location>
        <begin position="351"/>
        <end position="373"/>
    </location>
</feature>
<keyword evidence="4 7" id="KW-0812">Transmembrane</keyword>
<feature type="transmembrane region" description="Helical" evidence="7">
    <location>
        <begin position="167"/>
        <end position="187"/>
    </location>
</feature>
<evidence type="ECO:0000256" key="1">
    <source>
        <dbReference type="ARBA" id="ARBA00004141"/>
    </source>
</evidence>
<comment type="similarity">
    <text evidence="2">Belongs to the nucleobase:cation symporter-2 (NCS2) (TC 2.A.40) family.</text>
</comment>
<feature type="transmembrane region" description="Helical" evidence="7">
    <location>
        <begin position="238"/>
        <end position="260"/>
    </location>
</feature>
<keyword evidence="9" id="KW-1185">Reference proteome</keyword>
<evidence type="ECO:0000313" key="8">
    <source>
        <dbReference type="EMBL" id="QSZ67349.1"/>
    </source>
</evidence>
<dbReference type="GeneID" id="76424189"/>
<dbReference type="PANTHER" id="PTHR42810">
    <property type="entry name" value="PURINE PERMEASE C1399.01C-RELATED"/>
    <property type="match status" value="1"/>
</dbReference>
<evidence type="ECO:0000256" key="3">
    <source>
        <dbReference type="ARBA" id="ARBA00022448"/>
    </source>
</evidence>
<feature type="transmembrane region" description="Helical" evidence="7">
    <location>
        <begin position="326"/>
        <end position="345"/>
    </location>
</feature>
<protein>
    <submittedName>
        <fullName evidence="8">Xanthine permease</fullName>
    </submittedName>
</protein>
<dbReference type="PANTHER" id="PTHR42810:SF2">
    <property type="entry name" value="PURINE PERMEASE C1399.01C-RELATED"/>
    <property type="match status" value="1"/>
</dbReference>
<evidence type="ECO:0000256" key="4">
    <source>
        <dbReference type="ARBA" id="ARBA00022692"/>
    </source>
</evidence>
<dbReference type="KEGG" id="maqe:RJ40_07460"/>
<accession>A0A8A3S658</accession>
<dbReference type="GO" id="GO:0042907">
    <property type="term" value="F:xanthine transmembrane transporter activity"/>
    <property type="evidence" value="ECO:0007669"/>
    <property type="project" value="TreeGrafter"/>
</dbReference>
<dbReference type="Pfam" id="PF00860">
    <property type="entry name" value="Xan_ur_permease"/>
    <property type="match status" value="1"/>
</dbReference>
<feature type="transmembrane region" description="Helical" evidence="7">
    <location>
        <begin position="199"/>
        <end position="218"/>
    </location>
</feature>
<evidence type="ECO:0000256" key="7">
    <source>
        <dbReference type="SAM" id="Phobius"/>
    </source>
</evidence>
<keyword evidence="6 7" id="KW-0472">Membrane</keyword>
<evidence type="ECO:0000256" key="6">
    <source>
        <dbReference type="ARBA" id="ARBA00023136"/>
    </source>
</evidence>
<proteinExistence type="inferred from homology"/>
<dbReference type="Proteomes" id="UP001042704">
    <property type="component" value="Chromosome"/>
</dbReference>